<comment type="caution">
    <text evidence="1">The sequence shown here is derived from an EMBL/GenBank/DDBJ whole genome shotgun (WGS) entry which is preliminary data.</text>
</comment>
<feature type="non-terminal residue" evidence="1">
    <location>
        <position position="1"/>
    </location>
</feature>
<accession>A0A820IHT4</accession>
<reference evidence="1" key="1">
    <citation type="submission" date="2021-02" db="EMBL/GenBank/DDBJ databases">
        <authorList>
            <person name="Nowell W R."/>
        </authorList>
    </citation>
    <scope>NUCLEOTIDE SEQUENCE</scope>
</reference>
<gene>
    <name evidence="1" type="ORF">JBS370_LOCUS40651</name>
</gene>
<sequence>QDCHDTNDSCQNGRSSIDNQCLYNLLTKEQRTNSINTELNYKSNGK</sequence>
<proteinExistence type="predicted"/>
<dbReference type="AlphaFoldDB" id="A0A820IHT4"/>
<organism evidence="1 2">
    <name type="scientific">Rotaria sordida</name>
    <dbReference type="NCBI Taxonomy" id="392033"/>
    <lineage>
        <taxon>Eukaryota</taxon>
        <taxon>Metazoa</taxon>
        <taxon>Spiralia</taxon>
        <taxon>Gnathifera</taxon>
        <taxon>Rotifera</taxon>
        <taxon>Eurotatoria</taxon>
        <taxon>Bdelloidea</taxon>
        <taxon>Philodinida</taxon>
        <taxon>Philodinidae</taxon>
        <taxon>Rotaria</taxon>
    </lineage>
</organism>
<evidence type="ECO:0000313" key="2">
    <source>
        <dbReference type="Proteomes" id="UP000663836"/>
    </source>
</evidence>
<name>A0A820IHT4_9BILA</name>
<dbReference type="Proteomes" id="UP000663836">
    <property type="component" value="Unassembled WGS sequence"/>
</dbReference>
<protein>
    <submittedName>
        <fullName evidence="1">Uncharacterized protein</fullName>
    </submittedName>
</protein>
<dbReference type="EMBL" id="CAJOBD010038002">
    <property type="protein sequence ID" value="CAF4308978.1"/>
    <property type="molecule type" value="Genomic_DNA"/>
</dbReference>
<evidence type="ECO:0000313" key="1">
    <source>
        <dbReference type="EMBL" id="CAF4308978.1"/>
    </source>
</evidence>